<keyword evidence="2" id="KW-1185">Reference proteome</keyword>
<reference evidence="2" key="1">
    <citation type="journal article" date="2022" name="Mol. Ecol. Resour.">
        <title>The genomes of chicory, endive, great burdock and yacon provide insights into Asteraceae palaeo-polyploidization history and plant inulin production.</title>
        <authorList>
            <person name="Fan W."/>
            <person name="Wang S."/>
            <person name="Wang H."/>
            <person name="Wang A."/>
            <person name="Jiang F."/>
            <person name="Liu H."/>
            <person name="Zhao H."/>
            <person name="Xu D."/>
            <person name="Zhang Y."/>
        </authorList>
    </citation>
    <scope>NUCLEOTIDE SEQUENCE [LARGE SCALE GENOMIC DNA]</scope>
    <source>
        <strain evidence="2">cv. Yunnan</strain>
    </source>
</reference>
<sequence length="90" mass="10396">MNSCQLPRLLRWSNVPSRMPKESQLDSMRIQKPATNGPYSINHSGVSAVEAFYELLSQSSLNVIKIHIKREYLQRYKNTHKKGTRFTSDS</sequence>
<reference evidence="1 2" key="2">
    <citation type="journal article" date="2022" name="Mol. Ecol. Resour.">
        <title>The genomes of chicory, endive, great burdock and yacon provide insights into Asteraceae paleo-polyploidization history and plant inulin production.</title>
        <authorList>
            <person name="Fan W."/>
            <person name="Wang S."/>
            <person name="Wang H."/>
            <person name="Wang A."/>
            <person name="Jiang F."/>
            <person name="Liu H."/>
            <person name="Zhao H."/>
            <person name="Xu D."/>
            <person name="Zhang Y."/>
        </authorList>
    </citation>
    <scope>NUCLEOTIDE SEQUENCE [LARGE SCALE GENOMIC DNA]</scope>
    <source>
        <strain evidence="2">cv. Yunnan</strain>
        <tissue evidence="1">Leaves</tissue>
    </source>
</reference>
<dbReference type="Proteomes" id="UP001056120">
    <property type="component" value="Linkage Group LG05"/>
</dbReference>
<gene>
    <name evidence="1" type="ORF">L1987_14500</name>
</gene>
<name>A0ACB9J2X2_9ASTR</name>
<dbReference type="EMBL" id="CM042022">
    <property type="protein sequence ID" value="KAI3814854.1"/>
    <property type="molecule type" value="Genomic_DNA"/>
</dbReference>
<evidence type="ECO:0000313" key="2">
    <source>
        <dbReference type="Proteomes" id="UP001056120"/>
    </source>
</evidence>
<comment type="caution">
    <text evidence="1">The sequence shown here is derived from an EMBL/GenBank/DDBJ whole genome shotgun (WGS) entry which is preliminary data.</text>
</comment>
<protein>
    <submittedName>
        <fullName evidence="1">Uncharacterized protein</fullName>
    </submittedName>
</protein>
<organism evidence="1 2">
    <name type="scientific">Smallanthus sonchifolius</name>
    <dbReference type="NCBI Taxonomy" id="185202"/>
    <lineage>
        <taxon>Eukaryota</taxon>
        <taxon>Viridiplantae</taxon>
        <taxon>Streptophyta</taxon>
        <taxon>Embryophyta</taxon>
        <taxon>Tracheophyta</taxon>
        <taxon>Spermatophyta</taxon>
        <taxon>Magnoliopsida</taxon>
        <taxon>eudicotyledons</taxon>
        <taxon>Gunneridae</taxon>
        <taxon>Pentapetalae</taxon>
        <taxon>asterids</taxon>
        <taxon>campanulids</taxon>
        <taxon>Asterales</taxon>
        <taxon>Asteraceae</taxon>
        <taxon>Asteroideae</taxon>
        <taxon>Heliantheae alliance</taxon>
        <taxon>Millerieae</taxon>
        <taxon>Smallanthus</taxon>
    </lineage>
</organism>
<evidence type="ECO:0000313" key="1">
    <source>
        <dbReference type="EMBL" id="KAI3814854.1"/>
    </source>
</evidence>
<accession>A0ACB9J2X2</accession>
<proteinExistence type="predicted"/>